<evidence type="ECO:0000313" key="2">
    <source>
        <dbReference type="EMBL" id="KAF2903913.1"/>
    </source>
</evidence>
<evidence type="ECO:0000256" key="1">
    <source>
        <dbReference type="SAM" id="MobiDB-lite"/>
    </source>
</evidence>
<evidence type="ECO:0000313" key="3">
    <source>
        <dbReference type="Proteomes" id="UP000801492"/>
    </source>
</evidence>
<protein>
    <submittedName>
        <fullName evidence="2">Uncharacterized protein</fullName>
    </submittedName>
</protein>
<comment type="caution">
    <text evidence="2">The sequence shown here is derived from an EMBL/GenBank/DDBJ whole genome shotgun (WGS) entry which is preliminary data.</text>
</comment>
<name>A0A8K0GNC6_IGNLU</name>
<keyword evidence="3" id="KW-1185">Reference proteome</keyword>
<organism evidence="2 3">
    <name type="scientific">Ignelater luminosus</name>
    <name type="common">Cucubano</name>
    <name type="synonym">Pyrophorus luminosus</name>
    <dbReference type="NCBI Taxonomy" id="2038154"/>
    <lineage>
        <taxon>Eukaryota</taxon>
        <taxon>Metazoa</taxon>
        <taxon>Ecdysozoa</taxon>
        <taxon>Arthropoda</taxon>
        <taxon>Hexapoda</taxon>
        <taxon>Insecta</taxon>
        <taxon>Pterygota</taxon>
        <taxon>Neoptera</taxon>
        <taxon>Endopterygota</taxon>
        <taxon>Coleoptera</taxon>
        <taxon>Polyphaga</taxon>
        <taxon>Elateriformia</taxon>
        <taxon>Elateroidea</taxon>
        <taxon>Elateridae</taxon>
        <taxon>Agrypninae</taxon>
        <taxon>Pyrophorini</taxon>
        <taxon>Ignelater</taxon>
    </lineage>
</organism>
<dbReference type="Proteomes" id="UP000801492">
    <property type="component" value="Unassembled WGS sequence"/>
</dbReference>
<dbReference type="EMBL" id="VTPC01000905">
    <property type="protein sequence ID" value="KAF2903913.1"/>
    <property type="molecule type" value="Genomic_DNA"/>
</dbReference>
<feature type="compositionally biased region" description="Basic and acidic residues" evidence="1">
    <location>
        <begin position="53"/>
        <end position="63"/>
    </location>
</feature>
<feature type="region of interest" description="Disordered" evidence="1">
    <location>
        <begin position="1"/>
        <end position="21"/>
    </location>
</feature>
<reference evidence="2" key="1">
    <citation type="submission" date="2019-08" db="EMBL/GenBank/DDBJ databases">
        <title>The genome of the North American firefly Photinus pyralis.</title>
        <authorList>
            <consortium name="Photinus pyralis genome working group"/>
            <person name="Fallon T.R."/>
            <person name="Sander Lower S.E."/>
            <person name="Weng J.-K."/>
        </authorList>
    </citation>
    <scope>NUCLEOTIDE SEQUENCE</scope>
    <source>
        <strain evidence="2">TRF0915ILg1</strain>
        <tissue evidence="2">Whole body</tissue>
    </source>
</reference>
<feature type="region of interest" description="Disordered" evidence="1">
    <location>
        <begin position="169"/>
        <end position="198"/>
    </location>
</feature>
<dbReference type="AlphaFoldDB" id="A0A8K0GNC6"/>
<proteinExistence type="predicted"/>
<feature type="compositionally biased region" description="Basic and acidic residues" evidence="1">
    <location>
        <begin position="93"/>
        <end position="106"/>
    </location>
</feature>
<sequence length="211" mass="23506">MIFQDLPATSPGRSRKLSPQTKLTWEFVGIASRKQEEQKKNIEDFVGVTADSPRPESPHHSLKAETILSPYEEQSGESNPAKEIDLFRSLSSKPEEEPGNSDRRSVDNLAEEVTASGLHIPNDLIGSAQKTLLPPIKYSNLAINHGCDSKDSNKIPEEAEKIRSRKMKEMSEAMLGSTASLQEPKSETDELEPTENEWRETEMAMIESANI</sequence>
<feature type="region of interest" description="Disordered" evidence="1">
    <location>
        <begin position="36"/>
        <end position="110"/>
    </location>
</feature>
<gene>
    <name evidence="2" type="ORF">ILUMI_02261</name>
</gene>
<feature type="non-terminal residue" evidence="2">
    <location>
        <position position="1"/>
    </location>
</feature>
<accession>A0A8K0GNC6</accession>